<gene>
    <name evidence="10" type="ORF">PBRA_008332</name>
    <name evidence="11" type="ORF">PLBR_LOCUS2485</name>
</gene>
<reference evidence="11 13" key="2">
    <citation type="submission" date="2018-03" db="EMBL/GenBank/DDBJ databases">
        <authorList>
            <person name="Fogelqvist J."/>
        </authorList>
    </citation>
    <scope>NUCLEOTIDE SEQUENCE [LARGE SCALE GENOMIC DNA]</scope>
</reference>
<comment type="subunit">
    <text evidence="7">Component of the SMC5-SMC6 complex.</text>
</comment>
<dbReference type="PANTHER" id="PTHR16140:SF0">
    <property type="entry name" value="NON-STRUCTURAL MAINTENANCE OF CHROMOSOMES ELEMENT 4"/>
    <property type="match status" value="1"/>
</dbReference>
<dbReference type="OMA" id="FMGINRT"/>
<dbReference type="EMBL" id="CDSF01000106">
    <property type="protein sequence ID" value="CEP01020.1"/>
    <property type="molecule type" value="Genomic_DNA"/>
</dbReference>
<proteinExistence type="inferred from homology"/>
<keyword evidence="6 7" id="KW-0539">Nucleus</keyword>
<keyword evidence="5 7" id="KW-0234">DNA repair</keyword>
<comment type="similarity">
    <text evidence="2 7">Belongs to the NSE4 family.</text>
</comment>
<evidence type="ECO:0000313" key="11">
    <source>
        <dbReference type="EMBL" id="SPQ95270.1"/>
    </source>
</evidence>
<evidence type="ECO:0000256" key="8">
    <source>
        <dbReference type="SAM" id="MobiDB-lite"/>
    </source>
</evidence>
<geneLocation type="mitochondrion" evidence="11"/>
<dbReference type="PANTHER" id="PTHR16140">
    <property type="entry name" value="NON-STRUCTURAL MAINTENANCE OF CHROMOSOMES ELEMENT 4"/>
    <property type="match status" value="1"/>
</dbReference>
<evidence type="ECO:0000313" key="12">
    <source>
        <dbReference type="Proteomes" id="UP000039324"/>
    </source>
</evidence>
<evidence type="ECO:0000256" key="2">
    <source>
        <dbReference type="ARBA" id="ARBA00008997"/>
    </source>
</evidence>
<keyword evidence="4 7" id="KW-0233">DNA recombination</keyword>
<dbReference type="InterPro" id="IPR027786">
    <property type="entry name" value="Nse4/EID"/>
</dbReference>
<protein>
    <recommendedName>
        <fullName evidence="7">Non-structural maintenance of chromosomes element 4</fullName>
    </recommendedName>
</protein>
<dbReference type="GO" id="GO:0006310">
    <property type="term" value="P:DNA recombination"/>
    <property type="evidence" value="ECO:0007669"/>
    <property type="project" value="UniProtKB-UniRule"/>
</dbReference>
<feature type="region of interest" description="Disordered" evidence="8">
    <location>
        <begin position="1"/>
        <end position="35"/>
    </location>
</feature>
<keyword evidence="3 7" id="KW-0227">DNA damage</keyword>
<dbReference type="OrthoDB" id="361242at2759"/>
<dbReference type="GO" id="GO:0006281">
    <property type="term" value="P:DNA repair"/>
    <property type="evidence" value="ECO:0007669"/>
    <property type="project" value="UniProtKB-UniRule"/>
</dbReference>
<organism evidence="10 12">
    <name type="scientific">Plasmodiophora brassicae</name>
    <name type="common">Clubroot disease agent</name>
    <dbReference type="NCBI Taxonomy" id="37360"/>
    <lineage>
        <taxon>Eukaryota</taxon>
        <taxon>Sar</taxon>
        <taxon>Rhizaria</taxon>
        <taxon>Endomyxa</taxon>
        <taxon>Phytomyxea</taxon>
        <taxon>Plasmodiophorida</taxon>
        <taxon>Plasmodiophoridae</taxon>
        <taxon>Plasmodiophora</taxon>
    </lineage>
</organism>
<evidence type="ECO:0000256" key="3">
    <source>
        <dbReference type="ARBA" id="ARBA00022763"/>
    </source>
</evidence>
<sequence length="336" mass="37907">MDQEDRGRQPDGQAGRRRRSERQDRERARRRLLGDSTKQTDAERIVVRQDLRALVKRTKESRAAIFAGDASVLEELHAQHDAIHERVLHPSEANIEAKELSLMASLTAESTRLMAEKFSLVSVDDFIARIASEFSMDMADDDDEDVRERGASIDWVRLGRDGSNCLMSVRTCDFMPGLLTMDTAGAEPAEKTRARKRRREAPDTDAVHVDRVEAPATTLVQTQTDARVATLHKILKSAPTGYPFFRLIVNPVSFGQTVENLFDLSFLVGSGHAQIQVDDDGELRVTYQTPPDNEELKSGHVPTQSIVQMDMRLWEEVKRVYDIKESLIPTRPNDIV</sequence>
<evidence type="ECO:0000313" key="10">
    <source>
        <dbReference type="EMBL" id="CEP01020.1"/>
    </source>
</evidence>
<evidence type="ECO:0000256" key="4">
    <source>
        <dbReference type="ARBA" id="ARBA00023172"/>
    </source>
</evidence>
<dbReference type="InterPro" id="IPR014854">
    <property type="entry name" value="Nse4_C"/>
</dbReference>
<evidence type="ECO:0000256" key="6">
    <source>
        <dbReference type="ARBA" id="ARBA00023242"/>
    </source>
</evidence>
<keyword evidence="12" id="KW-1185">Reference proteome</keyword>
<feature type="domain" description="Non-structural maintenance of chromosome element 4 C-terminal" evidence="9">
    <location>
        <begin position="242"/>
        <end position="328"/>
    </location>
</feature>
<feature type="region of interest" description="Disordered" evidence="8">
    <location>
        <begin position="186"/>
        <end position="205"/>
    </location>
</feature>
<dbReference type="Proteomes" id="UP000039324">
    <property type="component" value="Unassembled WGS sequence"/>
</dbReference>
<dbReference type="EMBL" id="OVEO01000004">
    <property type="protein sequence ID" value="SPQ95270.1"/>
    <property type="molecule type" value="Genomic_DNA"/>
</dbReference>
<accession>A0A0G4J0A9</accession>
<evidence type="ECO:0000256" key="7">
    <source>
        <dbReference type="RuleBase" id="RU365071"/>
    </source>
</evidence>
<name>A0A0G4J0A9_PLABS</name>
<comment type="subcellular location">
    <subcellularLocation>
        <location evidence="1 7">Nucleus</location>
    </subcellularLocation>
</comment>
<evidence type="ECO:0000256" key="5">
    <source>
        <dbReference type="ARBA" id="ARBA00023204"/>
    </source>
</evidence>
<dbReference type="GO" id="GO:0005634">
    <property type="term" value="C:nucleus"/>
    <property type="evidence" value="ECO:0007669"/>
    <property type="project" value="UniProtKB-SubCell"/>
</dbReference>
<reference evidence="10 12" key="1">
    <citation type="submission" date="2015-02" db="EMBL/GenBank/DDBJ databases">
        <authorList>
            <person name="Chooi Y.-H."/>
        </authorList>
    </citation>
    <scope>NUCLEOTIDE SEQUENCE [LARGE SCALE GENOMIC DNA]</scope>
    <source>
        <strain evidence="10">E3</strain>
    </source>
</reference>
<keyword evidence="11" id="KW-0496">Mitochondrion</keyword>
<dbReference type="STRING" id="37360.A0A0G4J0A9"/>
<comment type="function">
    <text evidence="7">Component of the SMC5-SMC6 complex, that promotes sister chromatid alignment after DNA damage and facilitates double-stranded DNA breaks (DSBs) repair via homologous recombination between sister chromatids.</text>
</comment>
<evidence type="ECO:0000313" key="13">
    <source>
        <dbReference type="Proteomes" id="UP000290189"/>
    </source>
</evidence>
<evidence type="ECO:0000259" key="9">
    <source>
        <dbReference type="Pfam" id="PF08743"/>
    </source>
</evidence>
<evidence type="ECO:0000256" key="1">
    <source>
        <dbReference type="ARBA" id="ARBA00004123"/>
    </source>
</evidence>
<dbReference type="Pfam" id="PF08743">
    <property type="entry name" value="Nse4_C"/>
    <property type="match status" value="1"/>
</dbReference>
<dbReference type="GO" id="GO:0030915">
    <property type="term" value="C:Smc5-Smc6 complex"/>
    <property type="evidence" value="ECO:0007669"/>
    <property type="project" value="UniProtKB-UniRule"/>
</dbReference>
<dbReference type="Proteomes" id="UP000290189">
    <property type="component" value="Unassembled WGS sequence"/>
</dbReference>
<dbReference type="AlphaFoldDB" id="A0A0G4J0A9"/>